<protein>
    <submittedName>
        <fullName evidence="2">Uncharacterized protein</fullName>
    </submittedName>
</protein>
<proteinExistence type="predicted"/>
<dbReference type="Proteomes" id="UP000053958">
    <property type="component" value="Unassembled WGS sequence"/>
</dbReference>
<evidence type="ECO:0000313" key="3">
    <source>
        <dbReference type="Proteomes" id="UP000053958"/>
    </source>
</evidence>
<feature type="compositionally biased region" description="Basic and acidic residues" evidence="1">
    <location>
        <begin position="65"/>
        <end position="77"/>
    </location>
</feature>
<reference evidence="2 3" key="1">
    <citation type="submission" date="2015-04" db="EMBL/GenBank/DDBJ databases">
        <authorList>
            <person name="Heijne W.H."/>
            <person name="Fedorova N.D."/>
            <person name="Nierman W.C."/>
            <person name="Vollebregt A.W."/>
            <person name="Zhao Z."/>
            <person name="Wu L."/>
            <person name="Kumar M."/>
            <person name="Stam H."/>
            <person name="van den Berg M.A."/>
            <person name="Pel H.J."/>
        </authorList>
    </citation>
    <scope>NUCLEOTIDE SEQUENCE [LARGE SCALE GENOMIC DNA]</scope>
    <source>
        <strain evidence="2 3">CBS 393.64</strain>
    </source>
</reference>
<name>A0A0F4YJG3_RASE3</name>
<dbReference type="AlphaFoldDB" id="A0A0F4YJG3"/>
<feature type="compositionally biased region" description="Basic residues" evidence="1">
    <location>
        <begin position="1"/>
        <end position="10"/>
    </location>
</feature>
<feature type="compositionally biased region" description="Basic and acidic residues" evidence="1">
    <location>
        <begin position="13"/>
        <end position="26"/>
    </location>
</feature>
<gene>
    <name evidence="2" type="ORF">T310_7816</name>
</gene>
<sequence length="146" mass="17091">MAPRKHKHSSGSRSKDHNRNNRRLEDLVAGGNAIKGLLGDPSSIPPSKVMKLWKKKKNKGKKKDYKGNDKKEVKEKKEEMKKIQAELSMEKLVRCFPFMHERAEIIRHQGALEREEESIRWRREKLSRLRQELAEMQAQAYADEAD</sequence>
<dbReference type="EMBL" id="LASV01000479">
    <property type="protein sequence ID" value="KKA18240.1"/>
    <property type="molecule type" value="Genomic_DNA"/>
</dbReference>
<accession>A0A0F4YJG3</accession>
<organism evidence="2 3">
    <name type="scientific">Rasamsonia emersonii (strain ATCC 16479 / CBS 393.64 / IMI 116815)</name>
    <dbReference type="NCBI Taxonomy" id="1408163"/>
    <lineage>
        <taxon>Eukaryota</taxon>
        <taxon>Fungi</taxon>
        <taxon>Dikarya</taxon>
        <taxon>Ascomycota</taxon>
        <taxon>Pezizomycotina</taxon>
        <taxon>Eurotiomycetes</taxon>
        <taxon>Eurotiomycetidae</taxon>
        <taxon>Eurotiales</taxon>
        <taxon>Trichocomaceae</taxon>
        <taxon>Rasamsonia</taxon>
    </lineage>
</organism>
<dbReference type="GeneID" id="25320081"/>
<feature type="region of interest" description="Disordered" evidence="1">
    <location>
        <begin position="1"/>
        <end position="77"/>
    </location>
</feature>
<evidence type="ECO:0000313" key="2">
    <source>
        <dbReference type="EMBL" id="KKA18240.1"/>
    </source>
</evidence>
<evidence type="ECO:0000256" key="1">
    <source>
        <dbReference type="SAM" id="MobiDB-lite"/>
    </source>
</evidence>
<feature type="compositionally biased region" description="Basic residues" evidence="1">
    <location>
        <begin position="51"/>
        <end position="64"/>
    </location>
</feature>
<keyword evidence="3" id="KW-1185">Reference proteome</keyword>
<comment type="caution">
    <text evidence="2">The sequence shown here is derived from an EMBL/GenBank/DDBJ whole genome shotgun (WGS) entry which is preliminary data.</text>
</comment>
<dbReference type="RefSeq" id="XP_013324852.1">
    <property type="nucleotide sequence ID" value="XM_013469398.1"/>
</dbReference>